<evidence type="ECO:0000313" key="2">
    <source>
        <dbReference type="EMBL" id="MBB5253072.1"/>
    </source>
</evidence>
<name>A0A650CDY5_SULOH</name>
<evidence type="ECO:0000313" key="5">
    <source>
        <dbReference type="Proteomes" id="UP000582213"/>
    </source>
</evidence>
<dbReference type="GeneID" id="42799883"/>
<proteinExistence type="predicted"/>
<dbReference type="OrthoDB" id="30814at2157"/>
<dbReference type="Proteomes" id="UP000427373">
    <property type="component" value="Chromosome"/>
</dbReference>
<reference evidence="2 5" key="2">
    <citation type="submission" date="2020-08" db="EMBL/GenBank/DDBJ databases">
        <title>Genomic Encyclopedia of Type Strains, Phase IV (KMG-IV): sequencing the most valuable type-strain genomes for metagenomic binning, comparative biology and taxonomic classification.</title>
        <authorList>
            <person name="Goeker M."/>
        </authorList>
    </citation>
    <scope>NUCLEOTIDE SEQUENCE [LARGE SCALE GENOMIC DNA]</scope>
    <source>
        <strain evidence="2 5">DSM 12421</strain>
    </source>
</reference>
<reference evidence="3 4" key="1">
    <citation type="submission" date="2019-10" db="EMBL/GenBank/DDBJ databases">
        <title>Genome Sequences from Six Type Strain Members of the Archaeal Family Sulfolobaceae: Acidianus ambivalens, Acidianus infernus, Metallosphaera prunae, Stygiolobus azoricus, Sulfolobus metallicus, and Sulfurisphaera ohwakuensis.</title>
        <authorList>
            <person name="Counts J.A."/>
            <person name="Kelly R.M."/>
        </authorList>
    </citation>
    <scope>NUCLEOTIDE SEQUENCE [LARGE SCALE GENOMIC DNA]</scope>
    <source>
        <strain evidence="3 4">TA-1</strain>
    </source>
</reference>
<dbReference type="RefSeq" id="WP_156013617.1">
    <property type="nucleotide sequence ID" value="NZ_CP045484.1"/>
</dbReference>
<keyword evidence="4" id="KW-1185">Reference proteome</keyword>
<dbReference type="EMBL" id="CP045484">
    <property type="protein sequence ID" value="QGR16004.1"/>
    <property type="molecule type" value="Genomic_DNA"/>
</dbReference>
<dbReference type="KEGG" id="soh:D1869_01510"/>
<dbReference type="AlphaFoldDB" id="A0A650CDY5"/>
<protein>
    <submittedName>
        <fullName evidence="3">Uncharacterized protein</fullName>
    </submittedName>
</protein>
<dbReference type="EMBL" id="JACHFY010000002">
    <property type="protein sequence ID" value="MBB5253072.1"/>
    <property type="molecule type" value="Genomic_DNA"/>
</dbReference>
<sequence length="130" mass="15150">MNPRDGTFRQKPSFNADEPKPMPLGEKCNYLCPYFRCNKKALNIQKKYIKGTPQKIGYCMWVGDICITGDCQYAYCEKRALLPGNKCAFAIKRNENGEDMERELKKEEEYDSKMKDILSKRFGHKGYDLL</sequence>
<evidence type="ECO:0000313" key="4">
    <source>
        <dbReference type="Proteomes" id="UP000427373"/>
    </source>
</evidence>
<feature type="region of interest" description="Disordered" evidence="1">
    <location>
        <begin position="1"/>
        <end position="20"/>
    </location>
</feature>
<evidence type="ECO:0000313" key="3">
    <source>
        <dbReference type="EMBL" id="QGR16004.1"/>
    </source>
</evidence>
<evidence type="ECO:0000256" key="1">
    <source>
        <dbReference type="SAM" id="MobiDB-lite"/>
    </source>
</evidence>
<dbReference type="Proteomes" id="UP000582213">
    <property type="component" value="Unassembled WGS sequence"/>
</dbReference>
<gene>
    <name evidence="3" type="ORF">D1869_01510</name>
    <name evidence="2" type="ORF">HNQ62_000805</name>
</gene>
<organism evidence="3 4">
    <name type="scientific">Sulfurisphaera ohwakuensis</name>
    <dbReference type="NCBI Taxonomy" id="69656"/>
    <lineage>
        <taxon>Archaea</taxon>
        <taxon>Thermoproteota</taxon>
        <taxon>Thermoprotei</taxon>
        <taxon>Sulfolobales</taxon>
        <taxon>Sulfolobaceae</taxon>
        <taxon>Sulfurisphaera</taxon>
    </lineage>
</organism>
<accession>A0A650CDY5</accession>